<proteinExistence type="predicted"/>
<dbReference type="Proteomes" id="UP000675880">
    <property type="component" value="Unassembled WGS sequence"/>
</dbReference>
<reference evidence="1 2" key="1">
    <citation type="submission" date="2021-02" db="EMBL/GenBank/DDBJ databases">
        <authorList>
            <person name="Han P."/>
        </authorList>
    </citation>
    <scope>NUCLEOTIDE SEQUENCE [LARGE SCALE GENOMIC DNA]</scope>
    <source>
        <strain evidence="1">Candidatus Nitrospira sp. ZN2</strain>
    </source>
</reference>
<gene>
    <name evidence="1" type="ORF">NSPZN2_80024</name>
</gene>
<dbReference type="EMBL" id="CAJNBJ010000021">
    <property type="protein sequence ID" value="CAE6800187.1"/>
    <property type="molecule type" value="Genomic_DNA"/>
</dbReference>
<organism evidence="1 2">
    <name type="scientific">Nitrospira defluvii</name>
    <dbReference type="NCBI Taxonomy" id="330214"/>
    <lineage>
        <taxon>Bacteria</taxon>
        <taxon>Pseudomonadati</taxon>
        <taxon>Nitrospirota</taxon>
        <taxon>Nitrospiria</taxon>
        <taxon>Nitrospirales</taxon>
        <taxon>Nitrospiraceae</taxon>
        <taxon>Nitrospira</taxon>
    </lineage>
</organism>
<evidence type="ECO:0008006" key="3">
    <source>
        <dbReference type="Google" id="ProtNLM"/>
    </source>
</evidence>
<evidence type="ECO:0000313" key="2">
    <source>
        <dbReference type="Proteomes" id="UP000675880"/>
    </source>
</evidence>
<keyword evidence="2" id="KW-1185">Reference proteome</keyword>
<accession>A0ABM8SBU4</accession>
<name>A0ABM8SBU4_9BACT</name>
<evidence type="ECO:0000313" key="1">
    <source>
        <dbReference type="EMBL" id="CAE6800187.1"/>
    </source>
</evidence>
<sequence length="32" mass="3474">MRSVVKGIMYGESTESLTGLTQWLASIPDSDT</sequence>
<protein>
    <recommendedName>
        <fullName evidence="3">Transposase</fullName>
    </recommendedName>
</protein>
<comment type="caution">
    <text evidence="1">The sequence shown here is derived from an EMBL/GenBank/DDBJ whole genome shotgun (WGS) entry which is preliminary data.</text>
</comment>